<accession>A0A7C3SKG9</accession>
<evidence type="ECO:0000256" key="2">
    <source>
        <dbReference type="ARBA" id="ARBA00006751"/>
    </source>
</evidence>
<name>A0A7C3SKG9_9BACT</name>
<proteinExistence type="inferred from homology"/>
<dbReference type="Gene3D" id="3.40.50.1580">
    <property type="entry name" value="Nucleoside phosphorylase domain"/>
    <property type="match status" value="1"/>
</dbReference>
<dbReference type="InterPro" id="IPR000845">
    <property type="entry name" value="Nucleoside_phosphorylase_d"/>
</dbReference>
<feature type="domain" description="Nucleoside phosphorylase" evidence="7">
    <location>
        <begin position="32"/>
        <end position="277"/>
    </location>
</feature>
<dbReference type="NCBIfam" id="NF006054">
    <property type="entry name" value="PRK08202.1"/>
    <property type="match status" value="1"/>
</dbReference>
<dbReference type="PANTHER" id="PTHR11904">
    <property type="entry name" value="METHYLTHIOADENOSINE/PURINE NUCLEOSIDE PHOSPHORYLASE"/>
    <property type="match status" value="1"/>
</dbReference>
<dbReference type="AlphaFoldDB" id="A0A7C3SKG9"/>
<evidence type="ECO:0000256" key="1">
    <source>
        <dbReference type="ARBA" id="ARBA00005058"/>
    </source>
</evidence>
<dbReference type="NCBIfam" id="TIGR01697">
    <property type="entry name" value="PNPH-PUNA-XAPA"/>
    <property type="match status" value="1"/>
</dbReference>
<dbReference type="GO" id="GO:0005737">
    <property type="term" value="C:cytoplasm"/>
    <property type="evidence" value="ECO:0007669"/>
    <property type="project" value="TreeGrafter"/>
</dbReference>
<dbReference type="SUPFAM" id="SSF53167">
    <property type="entry name" value="Purine and uridine phosphorylases"/>
    <property type="match status" value="1"/>
</dbReference>
<evidence type="ECO:0000256" key="3">
    <source>
        <dbReference type="ARBA" id="ARBA00011233"/>
    </source>
</evidence>
<dbReference type="EMBL" id="DTHB01000042">
    <property type="protein sequence ID" value="HGB14585.1"/>
    <property type="molecule type" value="Genomic_DNA"/>
</dbReference>
<comment type="similarity">
    <text evidence="2 6">Belongs to the PNP/MTAP phosphorylase family.</text>
</comment>
<dbReference type="PIRSF" id="PIRSF000477">
    <property type="entry name" value="PurNPase"/>
    <property type="match status" value="1"/>
</dbReference>
<dbReference type="InterPro" id="IPR035994">
    <property type="entry name" value="Nucleoside_phosphorylase_sf"/>
</dbReference>
<keyword evidence="4 6" id="KW-0328">Glycosyltransferase</keyword>
<dbReference type="Pfam" id="PF01048">
    <property type="entry name" value="PNP_UDP_1"/>
    <property type="match status" value="1"/>
</dbReference>
<reference evidence="8" key="1">
    <citation type="journal article" date="2020" name="mSystems">
        <title>Genome- and Community-Level Interaction Insights into Carbon Utilization and Element Cycling Functions of Hydrothermarchaeota in Hydrothermal Sediment.</title>
        <authorList>
            <person name="Zhou Z."/>
            <person name="Liu Y."/>
            <person name="Xu W."/>
            <person name="Pan J."/>
            <person name="Luo Z.H."/>
            <person name="Li M."/>
        </authorList>
    </citation>
    <scope>NUCLEOTIDE SEQUENCE [LARGE SCALE GENOMIC DNA]</scope>
    <source>
        <strain evidence="8">SpSt-776</strain>
    </source>
</reference>
<evidence type="ECO:0000259" key="7">
    <source>
        <dbReference type="Pfam" id="PF01048"/>
    </source>
</evidence>
<keyword evidence="5 6" id="KW-0808">Transferase</keyword>
<dbReference type="InterPro" id="IPR011270">
    <property type="entry name" value="Pur_Nuc_Pase_Ino/Guo-sp"/>
</dbReference>
<evidence type="ECO:0000256" key="6">
    <source>
        <dbReference type="PIRNR" id="PIRNR000477"/>
    </source>
</evidence>
<dbReference type="InterPro" id="IPR011268">
    <property type="entry name" value="Purine_phosphorylase"/>
</dbReference>
<comment type="function">
    <text evidence="6">The purine nucleoside phosphorylases catalyze the phosphorolytic breakdown of the N-glycosidic bond in the beta-(deoxy)ribonucleoside molecules, with the formation of the corresponding free purine bases and pentose-1-phosphate.</text>
</comment>
<comment type="subunit">
    <text evidence="3">Homotrimer.</text>
</comment>
<dbReference type="CDD" id="cd09009">
    <property type="entry name" value="PNP-EcPNPII_like"/>
    <property type="match status" value="1"/>
</dbReference>
<dbReference type="EC" id="2.4.2.1" evidence="6"/>
<dbReference type="GO" id="GO:0004731">
    <property type="term" value="F:purine-nucleoside phosphorylase activity"/>
    <property type="evidence" value="ECO:0007669"/>
    <property type="project" value="UniProtKB-EC"/>
</dbReference>
<dbReference type="NCBIfam" id="TIGR01700">
    <property type="entry name" value="PNPH"/>
    <property type="match status" value="1"/>
</dbReference>
<evidence type="ECO:0000256" key="4">
    <source>
        <dbReference type="ARBA" id="ARBA00022676"/>
    </source>
</evidence>
<dbReference type="UniPathway" id="UPA00606"/>
<comment type="caution">
    <text evidence="8">The sequence shown here is derived from an EMBL/GenBank/DDBJ whole genome shotgun (WGS) entry which is preliminary data.</text>
</comment>
<organism evidence="8">
    <name type="scientific">Desulfobacca acetoxidans</name>
    <dbReference type="NCBI Taxonomy" id="60893"/>
    <lineage>
        <taxon>Bacteria</taxon>
        <taxon>Pseudomonadati</taxon>
        <taxon>Thermodesulfobacteriota</taxon>
        <taxon>Desulfobaccia</taxon>
        <taxon>Desulfobaccales</taxon>
        <taxon>Desulfobaccaceae</taxon>
        <taxon>Desulfobacca</taxon>
    </lineage>
</organism>
<dbReference type="PANTHER" id="PTHR11904:SF9">
    <property type="entry name" value="PURINE NUCLEOSIDE PHOSPHORYLASE-RELATED"/>
    <property type="match status" value="1"/>
</dbReference>
<protein>
    <recommendedName>
        <fullName evidence="6">Purine nucleoside phosphorylase</fullName>
        <ecNumber evidence="6">2.4.2.1</ecNumber>
    </recommendedName>
    <alternativeName>
        <fullName evidence="6">Inosine-guanosine phosphorylase</fullName>
    </alternativeName>
</protein>
<evidence type="ECO:0000256" key="5">
    <source>
        <dbReference type="ARBA" id="ARBA00022679"/>
    </source>
</evidence>
<evidence type="ECO:0000313" key="8">
    <source>
        <dbReference type="EMBL" id="HGB14585.1"/>
    </source>
</evidence>
<dbReference type="PROSITE" id="PS01240">
    <property type="entry name" value="PNP_MTAP_2"/>
    <property type="match status" value="1"/>
</dbReference>
<comment type="pathway">
    <text evidence="1 6">Purine metabolism; purine nucleoside salvage.</text>
</comment>
<dbReference type="InterPro" id="IPR018099">
    <property type="entry name" value="Purine_phosphorylase-2_CS"/>
</dbReference>
<dbReference type="GO" id="GO:0009116">
    <property type="term" value="P:nucleoside metabolic process"/>
    <property type="evidence" value="ECO:0007669"/>
    <property type="project" value="InterPro"/>
</dbReference>
<gene>
    <name evidence="8" type="ORF">ENV62_05045</name>
</gene>
<sequence>MVIYTARGKYRQEIEECARFLWDKLPFRPQWGIITGTGQTQLAKRLESPRGGVPYQELPHFPQPTGPGHEGWLHWGSLAGKPVLLFQGRIHAYEGYSLPEVTFPVRVMAALGVKQMLVTNAAGGLNPHFQAGDLMLISDHINLIGDNPLVGENIDDWGPRFPDMSRAYDRELLELAEEVGRQQGLGLRKGVYVAVKGPSLETPAETRFLRLIGADAVGMSTVPEVIVGVHAGFRIMGISVISNVNLPEAMAPIALEQIIATVAAAEPRLVEFISGVLERT</sequence>